<feature type="compositionally biased region" description="Low complexity" evidence="5">
    <location>
        <begin position="397"/>
        <end position="406"/>
    </location>
</feature>
<dbReference type="PANTHER" id="PTHR43557:SF2">
    <property type="entry name" value="RIESKE DOMAIN-CONTAINING PROTEIN-RELATED"/>
    <property type="match status" value="1"/>
</dbReference>
<dbReference type="InterPro" id="IPR036188">
    <property type="entry name" value="FAD/NAD-bd_sf"/>
</dbReference>
<evidence type="ECO:0000313" key="8">
    <source>
        <dbReference type="EMBL" id="TJZ44190.1"/>
    </source>
</evidence>
<evidence type="ECO:0000256" key="1">
    <source>
        <dbReference type="ARBA" id="ARBA00001974"/>
    </source>
</evidence>
<keyword evidence="3" id="KW-0274">FAD</keyword>
<dbReference type="Gene3D" id="3.30.390.30">
    <property type="match status" value="1"/>
</dbReference>
<reference evidence="8 9" key="1">
    <citation type="submission" date="2019-04" db="EMBL/GenBank/DDBJ databases">
        <title>Streptomyces piniterrae sp. nov., a heliquinomycin-producing actinomycete isolated from rhizosphere soil of Pinus yunnanensis.</title>
        <authorList>
            <person name="Zhuang X."/>
            <person name="Zhao J."/>
        </authorList>
    </citation>
    <scope>NUCLEOTIDE SEQUENCE [LARGE SCALE GENOMIC DNA]</scope>
    <source>
        <strain evidence="9">jys28</strain>
    </source>
</reference>
<evidence type="ECO:0000256" key="2">
    <source>
        <dbReference type="ARBA" id="ARBA00022630"/>
    </source>
</evidence>
<evidence type="ECO:0000256" key="4">
    <source>
        <dbReference type="ARBA" id="ARBA00023002"/>
    </source>
</evidence>
<dbReference type="RefSeq" id="WP_136743651.1">
    <property type="nucleotide sequence ID" value="NZ_SUMB01000013.1"/>
</dbReference>
<dbReference type="GO" id="GO:0005737">
    <property type="term" value="C:cytoplasm"/>
    <property type="evidence" value="ECO:0007669"/>
    <property type="project" value="TreeGrafter"/>
</dbReference>
<dbReference type="Proteomes" id="UP000308697">
    <property type="component" value="Unassembled WGS sequence"/>
</dbReference>
<evidence type="ECO:0000313" key="9">
    <source>
        <dbReference type="Proteomes" id="UP000308697"/>
    </source>
</evidence>
<accession>A0A4U0MTA3</accession>
<feature type="region of interest" description="Disordered" evidence="5">
    <location>
        <begin position="385"/>
        <end position="406"/>
    </location>
</feature>
<dbReference type="InterPro" id="IPR023753">
    <property type="entry name" value="FAD/NAD-binding_dom"/>
</dbReference>
<dbReference type="SUPFAM" id="SSF51905">
    <property type="entry name" value="FAD/NAD(P)-binding domain"/>
    <property type="match status" value="2"/>
</dbReference>
<organism evidence="8 9">
    <name type="scientific">Streptomyces piniterrae</name>
    <dbReference type="NCBI Taxonomy" id="2571125"/>
    <lineage>
        <taxon>Bacteria</taxon>
        <taxon>Bacillati</taxon>
        <taxon>Actinomycetota</taxon>
        <taxon>Actinomycetes</taxon>
        <taxon>Kitasatosporales</taxon>
        <taxon>Streptomycetaceae</taxon>
        <taxon>Streptomyces</taxon>
    </lineage>
</organism>
<name>A0A4U0MTA3_9ACTN</name>
<comment type="cofactor">
    <cofactor evidence="1">
        <name>FAD</name>
        <dbReference type="ChEBI" id="CHEBI:57692"/>
    </cofactor>
</comment>
<dbReference type="Gene3D" id="3.50.50.60">
    <property type="entry name" value="FAD/NAD(P)-binding domain"/>
    <property type="match status" value="2"/>
</dbReference>
<keyword evidence="9" id="KW-1185">Reference proteome</keyword>
<dbReference type="Pfam" id="PF07992">
    <property type="entry name" value="Pyr_redox_2"/>
    <property type="match status" value="1"/>
</dbReference>
<evidence type="ECO:0000256" key="5">
    <source>
        <dbReference type="SAM" id="MobiDB-lite"/>
    </source>
</evidence>
<gene>
    <name evidence="8" type="ORF">FCH28_30705</name>
</gene>
<dbReference type="Pfam" id="PF14759">
    <property type="entry name" value="Reductase_C"/>
    <property type="match status" value="1"/>
</dbReference>
<evidence type="ECO:0000259" key="7">
    <source>
        <dbReference type="Pfam" id="PF14759"/>
    </source>
</evidence>
<evidence type="ECO:0000259" key="6">
    <source>
        <dbReference type="Pfam" id="PF07992"/>
    </source>
</evidence>
<dbReference type="PANTHER" id="PTHR43557">
    <property type="entry name" value="APOPTOSIS-INDUCING FACTOR 1"/>
    <property type="match status" value="1"/>
</dbReference>
<dbReference type="InterPro" id="IPR016156">
    <property type="entry name" value="FAD/NAD-linked_Rdtase_dimer_sf"/>
</dbReference>
<keyword evidence="4" id="KW-0560">Oxidoreductase</keyword>
<dbReference type="PRINTS" id="PR00411">
    <property type="entry name" value="PNDRDTASEI"/>
</dbReference>
<protein>
    <submittedName>
        <fullName evidence="8">Oxidoreductase</fullName>
    </submittedName>
</protein>
<feature type="domain" description="Reductase C-terminal" evidence="7">
    <location>
        <begin position="320"/>
        <end position="392"/>
    </location>
</feature>
<dbReference type="PRINTS" id="PR00368">
    <property type="entry name" value="FADPNR"/>
</dbReference>
<dbReference type="GO" id="GO:0016651">
    <property type="term" value="F:oxidoreductase activity, acting on NAD(P)H"/>
    <property type="evidence" value="ECO:0007669"/>
    <property type="project" value="TreeGrafter"/>
</dbReference>
<proteinExistence type="predicted"/>
<dbReference type="OrthoDB" id="4475657at2"/>
<evidence type="ECO:0000256" key="3">
    <source>
        <dbReference type="ARBA" id="ARBA00022827"/>
    </source>
</evidence>
<dbReference type="SUPFAM" id="SSF55424">
    <property type="entry name" value="FAD/NAD-linked reductases, dimerisation (C-terminal) domain"/>
    <property type="match status" value="1"/>
</dbReference>
<dbReference type="InterPro" id="IPR028202">
    <property type="entry name" value="Reductase_C"/>
</dbReference>
<comment type="caution">
    <text evidence="8">The sequence shown here is derived from an EMBL/GenBank/DDBJ whole genome shotgun (WGS) entry which is preliminary data.</text>
</comment>
<dbReference type="AlphaFoldDB" id="A0A4U0MTA3"/>
<dbReference type="InterPro" id="IPR050446">
    <property type="entry name" value="FAD-oxidoreductase/Apoptosis"/>
</dbReference>
<sequence length="406" mass="41859">MRTVTVVGASLAGLHAVRALRAQGFDGRLVVIGAERHRPYDRPPLSKSFLAGDAETDALSLSDAEEEAELAAEWLLGTPAAGLDTAGRAVLLADGRRITTDGVVVATGAAPRTLPGPPLAGVHTLRTLDDALALRGELRTGARQVVVIGGGFIGAEAATACAGLGAQVTVVEAAPLPLVPQLGREMAQLCARMPAEHGVRLLCGTGVKALRADAGGRPAPRVTAVELADGRLLDADVVIVGIGVSAATDWLTPSPLALRDGVLCDEGGVSSLPQIVAAGDVARYGELRAEHWTSATEQPATAVRNLLAGATVARHTAPPYFWSDQYGSRIQLAGRRGPKDTVRIVEGGPDEGSLLAVHERDGEITAVFAVNRPRPFMRLRRRLATGRPATPAPPAGAPAAAHGATP</sequence>
<keyword evidence="2" id="KW-0285">Flavoprotein</keyword>
<feature type="domain" description="FAD/NAD(P)-binding" evidence="6">
    <location>
        <begin position="3"/>
        <end position="298"/>
    </location>
</feature>
<dbReference type="EMBL" id="SUMB01000013">
    <property type="protein sequence ID" value="TJZ44190.1"/>
    <property type="molecule type" value="Genomic_DNA"/>
</dbReference>